<dbReference type="AlphaFoldDB" id="A0A066VJZ6"/>
<evidence type="ECO:0000313" key="2">
    <source>
        <dbReference type="Proteomes" id="UP000027361"/>
    </source>
</evidence>
<protein>
    <submittedName>
        <fullName evidence="1">Uncharacterized protein</fullName>
    </submittedName>
</protein>
<organism evidence="1 2">
    <name type="scientific">Tilletiaria anomala (strain ATCC 24038 / CBS 436.72 / UBC 951)</name>
    <dbReference type="NCBI Taxonomy" id="1037660"/>
    <lineage>
        <taxon>Eukaryota</taxon>
        <taxon>Fungi</taxon>
        <taxon>Dikarya</taxon>
        <taxon>Basidiomycota</taxon>
        <taxon>Ustilaginomycotina</taxon>
        <taxon>Exobasidiomycetes</taxon>
        <taxon>Georgefischeriales</taxon>
        <taxon>Tilletiariaceae</taxon>
        <taxon>Tilletiaria</taxon>
    </lineage>
</organism>
<accession>A0A066VJZ6</accession>
<dbReference type="InParanoid" id="A0A066VJZ6"/>
<name>A0A066VJZ6_TILAU</name>
<gene>
    <name evidence="1" type="ORF">K437DRAFT_166852</name>
</gene>
<dbReference type="GeneID" id="25261792"/>
<reference evidence="1 2" key="1">
    <citation type="submission" date="2014-05" db="EMBL/GenBank/DDBJ databases">
        <title>Draft genome sequence of a rare smut relative, Tilletiaria anomala UBC 951.</title>
        <authorList>
            <consortium name="DOE Joint Genome Institute"/>
            <person name="Toome M."/>
            <person name="Kuo A."/>
            <person name="Henrissat B."/>
            <person name="Lipzen A."/>
            <person name="Tritt A."/>
            <person name="Yoshinaga Y."/>
            <person name="Zane M."/>
            <person name="Barry K."/>
            <person name="Grigoriev I.V."/>
            <person name="Spatafora J.W."/>
            <person name="Aimea M.C."/>
        </authorList>
    </citation>
    <scope>NUCLEOTIDE SEQUENCE [LARGE SCALE GENOMIC DNA]</scope>
    <source>
        <strain evidence="1 2">UBC 951</strain>
    </source>
</reference>
<keyword evidence="2" id="KW-1185">Reference proteome</keyword>
<dbReference type="RefSeq" id="XP_013241926.1">
    <property type="nucleotide sequence ID" value="XM_013386472.1"/>
</dbReference>
<dbReference type="HOGENOM" id="CLU_1750978_0_0_1"/>
<comment type="caution">
    <text evidence="1">The sequence shown here is derived from an EMBL/GenBank/DDBJ whole genome shotgun (WGS) entry which is preliminary data.</text>
</comment>
<sequence>MGSTAGAPGPKNTNIAACAVRSPDSLAQRSLVRLTNLPTQILGTFHGRTLSIRFLEFLQQATVFLHTIPYHTILSYPIPYTQPAIRRSTCHIKGSLSREGHCILPKPEPIKATTRRRTVLNWRWWNGCLLYIDMHRYDMSWYQTMLEAR</sequence>
<proteinExistence type="predicted"/>
<dbReference type="Proteomes" id="UP000027361">
    <property type="component" value="Unassembled WGS sequence"/>
</dbReference>
<dbReference type="EMBL" id="JMSN01000073">
    <property type="protein sequence ID" value="KDN42062.1"/>
    <property type="molecule type" value="Genomic_DNA"/>
</dbReference>
<evidence type="ECO:0000313" key="1">
    <source>
        <dbReference type="EMBL" id="KDN42062.1"/>
    </source>
</evidence>